<feature type="region of interest" description="Disordered" evidence="1">
    <location>
        <begin position="39"/>
        <end position="64"/>
    </location>
</feature>
<sequence length="64" mass="7170">MLVTRQRSSSTIPIPPIYLDGMTFPLRSGATIIGVKIDSNQPRQENSHQSRGEVELRQTCFSSH</sequence>
<evidence type="ECO:0000313" key="2">
    <source>
        <dbReference type="EMBL" id="MPC34233.1"/>
    </source>
</evidence>
<accession>A0A5B7EMF9</accession>
<gene>
    <name evidence="2" type="ORF">E2C01_027616</name>
</gene>
<evidence type="ECO:0000256" key="1">
    <source>
        <dbReference type="SAM" id="MobiDB-lite"/>
    </source>
</evidence>
<feature type="compositionally biased region" description="Basic and acidic residues" evidence="1">
    <location>
        <begin position="45"/>
        <end position="56"/>
    </location>
</feature>
<proteinExistence type="predicted"/>
<dbReference type="EMBL" id="VSRR010003011">
    <property type="protein sequence ID" value="MPC34233.1"/>
    <property type="molecule type" value="Genomic_DNA"/>
</dbReference>
<name>A0A5B7EMF9_PORTR</name>
<protein>
    <submittedName>
        <fullName evidence="2">Uncharacterized protein</fullName>
    </submittedName>
</protein>
<dbReference type="Proteomes" id="UP000324222">
    <property type="component" value="Unassembled WGS sequence"/>
</dbReference>
<reference evidence="2 3" key="1">
    <citation type="submission" date="2019-05" db="EMBL/GenBank/DDBJ databases">
        <title>Another draft genome of Portunus trituberculatus and its Hox gene families provides insights of decapod evolution.</title>
        <authorList>
            <person name="Jeong J.-H."/>
            <person name="Song I."/>
            <person name="Kim S."/>
            <person name="Choi T."/>
            <person name="Kim D."/>
            <person name="Ryu S."/>
            <person name="Kim W."/>
        </authorList>
    </citation>
    <scope>NUCLEOTIDE SEQUENCE [LARGE SCALE GENOMIC DNA]</scope>
    <source>
        <tissue evidence="2">Muscle</tissue>
    </source>
</reference>
<organism evidence="2 3">
    <name type="scientific">Portunus trituberculatus</name>
    <name type="common">Swimming crab</name>
    <name type="synonym">Neptunus trituberculatus</name>
    <dbReference type="NCBI Taxonomy" id="210409"/>
    <lineage>
        <taxon>Eukaryota</taxon>
        <taxon>Metazoa</taxon>
        <taxon>Ecdysozoa</taxon>
        <taxon>Arthropoda</taxon>
        <taxon>Crustacea</taxon>
        <taxon>Multicrustacea</taxon>
        <taxon>Malacostraca</taxon>
        <taxon>Eumalacostraca</taxon>
        <taxon>Eucarida</taxon>
        <taxon>Decapoda</taxon>
        <taxon>Pleocyemata</taxon>
        <taxon>Brachyura</taxon>
        <taxon>Eubrachyura</taxon>
        <taxon>Portunoidea</taxon>
        <taxon>Portunidae</taxon>
        <taxon>Portuninae</taxon>
        <taxon>Portunus</taxon>
    </lineage>
</organism>
<keyword evidence="3" id="KW-1185">Reference proteome</keyword>
<comment type="caution">
    <text evidence="2">The sequence shown here is derived from an EMBL/GenBank/DDBJ whole genome shotgun (WGS) entry which is preliminary data.</text>
</comment>
<evidence type="ECO:0000313" key="3">
    <source>
        <dbReference type="Proteomes" id="UP000324222"/>
    </source>
</evidence>
<dbReference type="AlphaFoldDB" id="A0A5B7EMF9"/>